<dbReference type="Gene3D" id="1.10.3060.10">
    <property type="entry name" value="Helical scaffold and wing domains of SecA"/>
    <property type="match status" value="1"/>
</dbReference>
<feature type="binding site" evidence="10">
    <location>
        <position position="488"/>
    </location>
    <ligand>
        <name>ATP</name>
        <dbReference type="ChEBI" id="CHEBI:30616"/>
    </ligand>
</feature>
<evidence type="ECO:0000256" key="5">
    <source>
        <dbReference type="ARBA" id="ARBA00022840"/>
    </source>
</evidence>
<dbReference type="InterPro" id="IPR000185">
    <property type="entry name" value="SecA"/>
</dbReference>
<evidence type="ECO:0000256" key="11">
    <source>
        <dbReference type="RuleBase" id="RU003874"/>
    </source>
</evidence>
<keyword evidence="9 10" id="KW-0472">Membrane</keyword>
<keyword evidence="14" id="KW-0934">Plastid</keyword>
<feature type="domain" description="SecA family profile" evidence="13">
    <location>
        <begin position="1"/>
        <end position="653"/>
    </location>
</feature>
<dbReference type="InterPro" id="IPR011130">
    <property type="entry name" value="SecA_preprotein_X-link_dom"/>
</dbReference>
<dbReference type="GO" id="GO:0006605">
    <property type="term" value="P:protein targeting"/>
    <property type="evidence" value="ECO:0007669"/>
    <property type="project" value="UniProtKB-UniRule"/>
</dbReference>
<dbReference type="InterPro" id="IPR036670">
    <property type="entry name" value="SecA_X-link_sf"/>
</dbReference>
<dbReference type="GO" id="GO:0065002">
    <property type="term" value="P:intracellular protein transmembrane transport"/>
    <property type="evidence" value="ECO:0007669"/>
    <property type="project" value="UniProtKB-UniRule"/>
</dbReference>
<proteinExistence type="inferred from homology"/>
<evidence type="ECO:0000256" key="4">
    <source>
        <dbReference type="ARBA" id="ARBA00022741"/>
    </source>
</evidence>
<comment type="catalytic activity">
    <reaction evidence="10">
        <text>ATP + H2O + cellular proteinSide 1 = ADP + phosphate + cellular proteinSide 2.</text>
        <dbReference type="EC" id="7.4.2.8"/>
    </reaction>
</comment>
<protein>
    <recommendedName>
        <fullName evidence="10 11">Protein translocase subunit SecA</fullName>
        <ecNumber evidence="10">7.4.2.8</ecNumber>
    </recommendedName>
</protein>
<dbReference type="CDD" id="cd18803">
    <property type="entry name" value="SF2_C_secA"/>
    <property type="match status" value="1"/>
</dbReference>
<comment type="subcellular location">
    <subcellularLocation>
        <location evidence="1">Membrane</location>
        <topology evidence="1">Peripheral membrane protein</topology>
    </subcellularLocation>
    <subcellularLocation>
        <location evidence="10">Plastid</location>
        <location evidence="10">Chloroplast stroma</location>
    </subcellularLocation>
    <subcellularLocation>
        <location evidence="10">Plastid</location>
        <location evidence="10">Chloroplast thylakoid membrane</location>
        <topology evidence="10">Peripheral membrane protein</topology>
    </subcellularLocation>
    <text evidence="10">A minor fraction is associated with the chloroplast thylakoid membrane.</text>
</comment>
<dbReference type="PROSITE" id="PS51196">
    <property type="entry name" value="SECA_MOTOR_DEAD"/>
    <property type="match status" value="1"/>
</dbReference>
<evidence type="ECO:0000256" key="3">
    <source>
        <dbReference type="ARBA" id="ARBA00022448"/>
    </source>
</evidence>
<name>A0A1Z1MA26_RHOCN</name>
<feature type="domain" description="Helicase ATP-binding" evidence="12">
    <location>
        <begin position="82"/>
        <end position="240"/>
    </location>
</feature>
<geneLocation type="chloroplast" evidence="14"/>
<dbReference type="InterPro" id="IPR020937">
    <property type="entry name" value="SecA_CS"/>
</dbReference>
<dbReference type="PROSITE" id="PS51192">
    <property type="entry name" value="HELICASE_ATP_BIND_1"/>
    <property type="match status" value="1"/>
</dbReference>
<dbReference type="RefSeq" id="YP_009394073.1">
    <property type="nucleotide sequence ID" value="NC_035271.1"/>
</dbReference>
<keyword evidence="10" id="KW-0793">Thylakoid</keyword>
<evidence type="ECO:0000259" key="13">
    <source>
        <dbReference type="PROSITE" id="PS51196"/>
    </source>
</evidence>
<dbReference type="EC" id="7.4.2.8" evidence="10"/>
<dbReference type="SUPFAM" id="SSF81886">
    <property type="entry name" value="Helical scaffold and wing domains of SecA"/>
    <property type="match status" value="1"/>
</dbReference>
<dbReference type="InterPro" id="IPR044722">
    <property type="entry name" value="SecA_SF2_C"/>
</dbReference>
<dbReference type="CDD" id="cd17928">
    <property type="entry name" value="DEXDc_SecA"/>
    <property type="match status" value="1"/>
</dbReference>
<keyword evidence="3 10" id="KW-0813">Transport</keyword>
<dbReference type="InterPro" id="IPR014018">
    <property type="entry name" value="SecA_motor_DEAD"/>
</dbReference>
<dbReference type="GO" id="GO:0005524">
    <property type="term" value="F:ATP binding"/>
    <property type="evidence" value="ECO:0007669"/>
    <property type="project" value="UniProtKB-UniRule"/>
</dbReference>
<evidence type="ECO:0000313" key="14">
    <source>
        <dbReference type="EMBL" id="ARW62635.1"/>
    </source>
</evidence>
<keyword evidence="14" id="KW-0150">Chloroplast</keyword>
<dbReference type="PROSITE" id="PS01312">
    <property type="entry name" value="SECA"/>
    <property type="match status" value="1"/>
</dbReference>
<dbReference type="Gene3D" id="3.90.1440.10">
    <property type="entry name" value="SecA, preprotein cross-linking domain"/>
    <property type="match status" value="1"/>
</dbReference>
<dbReference type="GO" id="GO:0009535">
    <property type="term" value="C:chloroplast thylakoid membrane"/>
    <property type="evidence" value="ECO:0007669"/>
    <property type="project" value="UniProtKB-SubCell"/>
</dbReference>
<dbReference type="PANTHER" id="PTHR30612">
    <property type="entry name" value="SECA INNER MEMBRANE COMPONENT OF SEC PROTEIN SECRETION SYSTEM"/>
    <property type="match status" value="1"/>
</dbReference>
<dbReference type="Gene3D" id="3.40.50.300">
    <property type="entry name" value="P-loop containing nucleotide triphosphate hydrolases"/>
    <property type="match status" value="2"/>
</dbReference>
<dbReference type="AlphaFoldDB" id="A0A1Z1MA26"/>
<organism evidence="14">
    <name type="scientific">Rhodomela confervoides</name>
    <name type="common">Red alga</name>
    <dbReference type="NCBI Taxonomy" id="35163"/>
    <lineage>
        <taxon>Eukaryota</taxon>
        <taxon>Rhodophyta</taxon>
        <taxon>Florideophyceae</taxon>
        <taxon>Rhodymeniophycidae</taxon>
        <taxon>Ceramiales</taxon>
        <taxon>Rhodomelaceae</taxon>
        <taxon>Rhodomela</taxon>
    </lineage>
</organism>
<dbReference type="SMART" id="SM00957">
    <property type="entry name" value="SecA_DEAD"/>
    <property type="match status" value="1"/>
</dbReference>
<dbReference type="NCBIfam" id="NF009538">
    <property type="entry name" value="PRK12904.1"/>
    <property type="match status" value="1"/>
</dbReference>
<dbReference type="Pfam" id="PF21090">
    <property type="entry name" value="P-loop_SecA"/>
    <property type="match status" value="1"/>
</dbReference>
<feature type="binding site" evidence="10">
    <location>
        <position position="80"/>
    </location>
    <ligand>
        <name>ATP</name>
        <dbReference type="ChEBI" id="CHEBI:30616"/>
    </ligand>
</feature>
<evidence type="ECO:0000256" key="9">
    <source>
        <dbReference type="ARBA" id="ARBA00023136"/>
    </source>
</evidence>
<dbReference type="PANTHER" id="PTHR30612:SF0">
    <property type="entry name" value="CHLOROPLAST PROTEIN-TRANSPORTING ATPASE"/>
    <property type="match status" value="1"/>
</dbReference>
<evidence type="ECO:0000256" key="7">
    <source>
        <dbReference type="ARBA" id="ARBA00022967"/>
    </source>
</evidence>
<keyword evidence="6 10" id="KW-0653">Protein transport</keyword>
<dbReference type="SUPFAM" id="SSF81767">
    <property type="entry name" value="Pre-protein crosslinking domain of SecA"/>
    <property type="match status" value="1"/>
</dbReference>
<gene>
    <name evidence="10 14" type="primary">secA</name>
</gene>
<dbReference type="GO" id="GO:0008564">
    <property type="term" value="F:protein-exporting ATPase activity"/>
    <property type="evidence" value="ECO:0007669"/>
    <property type="project" value="UniProtKB-EC"/>
</dbReference>
<evidence type="ECO:0000256" key="1">
    <source>
        <dbReference type="ARBA" id="ARBA00004170"/>
    </source>
</evidence>
<keyword evidence="7 10" id="KW-1278">Translocase</keyword>
<dbReference type="HAMAP" id="MF_01382">
    <property type="entry name" value="SecA"/>
    <property type="match status" value="1"/>
</dbReference>
<dbReference type="GeneID" id="33355876"/>
<dbReference type="InterPro" id="IPR014001">
    <property type="entry name" value="Helicase_ATP-bd"/>
</dbReference>
<evidence type="ECO:0000259" key="12">
    <source>
        <dbReference type="PROSITE" id="PS51192"/>
    </source>
</evidence>
<evidence type="ECO:0000256" key="2">
    <source>
        <dbReference type="ARBA" id="ARBA00007650"/>
    </source>
</evidence>
<keyword evidence="8 10" id="KW-0811">Translocation</keyword>
<dbReference type="FunFam" id="3.90.1440.10:FF:000003">
    <property type="entry name" value="Preprotein translocase SecA subunit"/>
    <property type="match status" value="1"/>
</dbReference>
<reference evidence="14" key="1">
    <citation type="journal article" date="2017" name="J. Phycol.">
        <title>Analysis of chloroplast genomes and a supermatrix inform reclassification of the Rhodomelaceae (Rhodophyta).</title>
        <authorList>
            <person name="Diaz-Tapia P."/>
            <person name="Maggs C.A."/>
            <person name="West J.A."/>
            <person name="Verbruggen H."/>
        </authorList>
    </citation>
    <scope>NUCLEOTIDE SEQUENCE</scope>
    <source>
        <strain evidence="14">PD508</strain>
    </source>
</reference>
<dbReference type="SMART" id="SM00958">
    <property type="entry name" value="SecA_PP_bind"/>
    <property type="match status" value="1"/>
</dbReference>
<dbReference type="Pfam" id="PF07517">
    <property type="entry name" value="SecA_DEAD"/>
    <property type="match status" value="1"/>
</dbReference>
<dbReference type="GO" id="GO:0009570">
    <property type="term" value="C:chloroplast stroma"/>
    <property type="evidence" value="ECO:0007669"/>
    <property type="project" value="UniProtKB-SubCell"/>
</dbReference>
<keyword evidence="5 10" id="KW-0067">ATP-binding</keyword>
<evidence type="ECO:0000256" key="10">
    <source>
        <dbReference type="HAMAP-Rule" id="MF_01382"/>
    </source>
</evidence>
<dbReference type="Pfam" id="PF01043">
    <property type="entry name" value="SecA_PP_bind"/>
    <property type="match status" value="1"/>
</dbReference>
<comment type="similarity">
    <text evidence="2 10 11">Belongs to the SecA family.</text>
</comment>
<sequence>MLNLLQYNPINKHKTKINQIDQISLKLKKYSDEQLKEQTHQLKIKLQNVNFNTDIILAEAFATIKEAIYRSIGLTLFEVQILGGIILHQNNIAEMKTGEGKTLVALLPAYLNALVGKGVHIITVNDYLAERDFKLACNIFSYLDITIGLVTQYTNYSNRQEEYGKDITYITNSELGFDYLKDNMAINSKDIVQRDFYYAIVDEVDSILIDEARTPLIISGTTEIRHNLYEKAQLVCNSLKNIDHYKIDEKSRNVILTELGVSICEKLLSISNLYEISSPWIKYILNALKAKELFLKNKDYIIKNNQIIIVDEFTGRVMEGRRWSDGLHQSIEAKENIKIEAENKTLASITYQNLFLLYKKLCGMTGTAKTEENEFLSIYKMPVITIPTNKKCIRKDLPDLVYRSEYSKWQSIANECFDMYKTGRPTLIGTTSIEKSELLANMLEQLKIPYNLLNAKPENIAREAEIIIQAGKKFAITISTNMAGRGTDIILGGNPEKITEFKIENFLFGKNNRYNKNIKDIEDILEKEELSILKANIDLNKKNFSNKTRNYEKKDNNKQLYQIYQKLLKEYDLLCKTEKHEILNLGGLYVIGTERHESRRIDNQLRGRSGRQGDRGTSRFFLSLQDNLFRIFGGSSIENLMKTLSIDDSIPIESIILTKSLNSAQKKVEAYFYDIRKQLFEYDEVINNQRKAIYKERKKILNSTFTRDCIIEYAEYTIDEMLKIYLKNNRDRKILEQIIQLLNINTKISINILEDMKTNEVKYYLNEQLRISYDLKEIYLEQLRPGLIRQLEKYYLLQQIDKAWQEHIEKMSLLKEYIGWRSYGQQDPLIEYKNEAFHLFINMITYIRQTVIYLVMRSRLIIDV</sequence>
<dbReference type="SUPFAM" id="SSF52540">
    <property type="entry name" value="P-loop containing nucleoside triphosphate hydrolases"/>
    <property type="match status" value="2"/>
</dbReference>
<accession>A0A1Z1MA26</accession>
<dbReference type="NCBIfam" id="TIGR00963">
    <property type="entry name" value="secA"/>
    <property type="match status" value="1"/>
</dbReference>
<dbReference type="Pfam" id="PF07516">
    <property type="entry name" value="SecA_SW"/>
    <property type="match status" value="1"/>
</dbReference>
<keyword evidence="4 10" id="KW-0547">Nucleotide-binding</keyword>
<feature type="binding site" evidence="10">
    <location>
        <begin position="98"/>
        <end position="102"/>
    </location>
    <ligand>
        <name>ATP</name>
        <dbReference type="ChEBI" id="CHEBI:30616"/>
    </ligand>
</feature>
<dbReference type="PRINTS" id="PR00906">
    <property type="entry name" value="SECA"/>
</dbReference>
<dbReference type="InterPro" id="IPR011116">
    <property type="entry name" value="SecA_Wing/Scaffold"/>
</dbReference>
<dbReference type="InterPro" id="IPR011115">
    <property type="entry name" value="SecA_DEAD"/>
</dbReference>
<dbReference type="InterPro" id="IPR027417">
    <property type="entry name" value="P-loop_NTPase"/>
</dbReference>
<dbReference type="EMBL" id="MF101424">
    <property type="protein sequence ID" value="ARW62635.1"/>
    <property type="molecule type" value="Genomic_DNA"/>
</dbReference>
<dbReference type="InterPro" id="IPR036266">
    <property type="entry name" value="SecA_Wing/Scaffold_sf"/>
</dbReference>
<comment type="function">
    <text evidence="10">Has a central role in coupling the hydrolysis of ATP to the transfer of proteins across the thylakoid membrane.</text>
</comment>
<evidence type="ECO:0000256" key="8">
    <source>
        <dbReference type="ARBA" id="ARBA00023010"/>
    </source>
</evidence>
<evidence type="ECO:0000256" key="6">
    <source>
        <dbReference type="ARBA" id="ARBA00022927"/>
    </source>
</evidence>
<dbReference type="GO" id="GO:0017038">
    <property type="term" value="P:protein import"/>
    <property type="evidence" value="ECO:0007669"/>
    <property type="project" value="InterPro"/>
</dbReference>